<gene>
    <name evidence="4" type="ORF">GCM10009824_06020</name>
</gene>
<name>A0ABN2XGP1_9MICC</name>
<dbReference type="Pfam" id="PF00494">
    <property type="entry name" value="SQS_PSY"/>
    <property type="match status" value="1"/>
</dbReference>
<keyword evidence="5" id="KW-1185">Reference proteome</keyword>
<feature type="region of interest" description="Disordered" evidence="3">
    <location>
        <begin position="295"/>
        <end position="331"/>
    </location>
</feature>
<keyword evidence="2" id="KW-0808">Transferase</keyword>
<feature type="compositionally biased region" description="Basic and acidic residues" evidence="3">
    <location>
        <begin position="299"/>
        <end position="318"/>
    </location>
</feature>
<evidence type="ECO:0000256" key="2">
    <source>
        <dbReference type="ARBA" id="ARBA00022679"/>
    </source>
</evidence>
<dbReference type="SFLD" id="SFLDG01212">
    <property type="entry name" value="Phytoene_synthase_like"/>
    <property type="match status" value="1"/>
</dbReference>
<dbReference type="InterPro" id="IPR019845">
    <property type="entry name" value="Squalene/phytoene_synthase_CS"/>
</dbReference>
<dbReference type="SFLD" id="SFLDG01018">
    <property type="entry name" value="Squalene/Phytoene_Synthase_Lik"/>
    <property type="match status" value="1"/>
</dbReference>
<dbReference type="InterPro" id="IPR033904">
    <property type="entry name" value="Trans_IPPS_HH"/>
</dbReference>
<dbReference type="RefSeq" id="WP_259913063.1">
    <property type="nucleotide sequence ID" value="NZ_BAAAQA010000004.1"/>
</dbReference>
<dbReference type="EMBL" id="BAAAQA010000004">
    <property type="protein sequence ID" value="GAA2111016.1"/>
    <property type="molecule type" value="Genomic_DNA"/>
</dbReference>
<comment type="caution">
    <text evidence="4">The sequence shown here is derived from an EMBL/GenBank/DDBJ whole genome shotgun (WGS) entry which is preliminary data.</text>
</comment>
<dbReference type="CDD" id="cd00683">
    <property type="entry name" value="Trans_IPPS_HH"/>
    <property type="match status" value="1"/>
</dbReference>
<comment type="pathway">
    <text evidence="1">Carotenoid biosynthesis; phytoene biosynthesis.</text>
</comment>
<evidence type="ECO:0000313" key="5">
    <source>
        <dbReference type="Proteomes" id="UP001500166"/>
    </source>
</evidence>
<evidence type="ECO:0000256" key="1">
    <source>
        <dbReference type="ARBA" id="ARBA00004684"/>
    </source>
</evidence>
<dbReference type="InterPro" id="IPR002060">
    <property type="entry name" value="Squ/phyt_synthse"/>
</dbReference>
<dbReference type="SFLD" id="SFLDS00005">
    <property type="entry name" value="Isoprenoid_Synthase_Type_I"/>
    <property type="match status" value="1"/>
</dbReference>
<dbReference type="PANTHER" id="PTHR31480">
    <property type="entry name" value="BIFUNCTIONAL LYCOPENE CYCLASE/PHYTOENE SYNTHASE"/>
    <property type="match status" value="1"/>
</dbReference>
<accession>A0ABN2XGP1</accession>
<evidence type="ECO:0000256" key="3">
    <source>
        <dbReference type="SAM" id="MobiDB-lite"/>
    </source>
</evidence>
<sequence length="331" mass="35583">MTRLVTPPSTPLPLYTRTAAAAAGQVIGRYSTSFSWACRTLPRHCRRDIASIYALVRVADEVVDGTASAAGLATGPVRAALDELEAEVEQALASGFSTNLVVHAFADVARRHGFGSELTAPFFASMRADLEVAEHDPASLETYIYGSAEVVGLMCLEVFMDLPGTQAETPEQREMLRATARRLGAAFQKVNFLRDLGADHDQLGRTYFPDTDPEDFGETEKNMLLADLHADLDAAVPGILALDRRARRAVLLAHGLFHELARRIAAVPAAELTQQRISVPTAVKARIAARVLTGSRSAPRFETDSESHAGSRGDRNASEDSVPETGSRGAS</sequence>
<reference evidence="4 5" key="1">
    <citation type="journal article" date="2019" name="Int. J. Syst. Evol. Microbiol.">
        <title>The Global Catalogue of Microorganisms (GCM) 10K type strain sequencing project: providing services to taxonomists for standard genome sequencing and annotation.</title>
        <authorList>
            <consortium name="The Broad Institute Genomics Platform"/>
            <consortium name="The Broad Institute Genome Sequencing Center for Infectious Disease"/>
            <person name="Wu L."/>
            <person name="Ma J."/>
        </authorList>
    </citation>
    <scope>NUCLEOTIDE SEQUENCE [LARGE SCALE GENOMIC DNA]</scope>
    <source>
        <strain evidence="4 5">JCM 15914</strain>
    </source>
</reference>
<dbReference type="Proteomes" id="UP001500166">
    <property type="component" value="Unassembled WGS sequence"/>
</dbReference>
<organism evidence="4 5">
    <name type="scientific">Kocuria atrinae</name>
    <dbReference type="NCBI Taxonomy" id="592377"/>
    <lineage>
        <taxon>Bacteria</taxon>
        <taxon>Bacillati</taxon>
        <taxon>Actinomycetota</taxon>
        <taxon>Actinomycetes</taxon>
        <taxon>Micrococcales</taxon>
        <taxon>Micrococcaceae</taxon>
        <taxon>Kocuria</taxon>
    </lineage>
</organism>
<protein>
    <submittedName>
        <fullName evidence="4">Squalene/phytoene synthase family protein</fullName>
    </submittedName>
</protein>
<dbReference type="PROSITE" id="PS01045">
    <property type="entry name" value="SQUALEN_PHYTOEN_SYN_2"/>
    <property type="match status" value="1"/>
</dbReference>
<dbReference type="Gene3D" id="1.10.600.10">
    <property type="entry name" value="Farnesyl Diphosphate Synthase"/>
    <property type="match status" value="1"/>
</dbReference>
<dbReference type="InterPro" id="IPR008949">
    <property type="entry name" value="Isoprenoid_synthase_dom_sf"/>
</dbReference>
<evidence type="ECO:0000313" key="4">
    <source>
        <dbReference type="EMBL" id="GAA2111016.1"/>
    </source>
</evidence>
<proteinExistence type="predicted"/>
<dbReference type="SUPFAM" id="SSF48576">
    <property type="entry name" value="Terpenoid synthases"/>
    <property type="match status" value="1"/>
</dbReference>
<dbReference type="InterPro" id="IPR044843">
    <property type="entry name" value="Trans_IPPS_bact-type"/>
</dbReference>